<organism evidence="2 3">
    <name type="scientific">Streptomyces monticola</name>
    <dbReference type="NCBI Taxonomy" id="2666263"/>
    <lineage>
        <taxon>Bacteria</taxon>
        <taxon>Bacillati</taxon>
        <taxon>Actinomycetota</taxon>
        <taxon>Actinomycetes</taxon>
        <taxon>Kitasatosporales</taxon>
        <taxon>Streptomycetaceae</taxon>
        <taxon>Streptomyces</taxon>
    </lineage>
</organism>
<dbReference type="CDD" id="cd00531">
    <property type="entry name" value="NTF2_like"/>
    <property type="match status" value="1"/>
</dbReference>
<comment type="caution">
    <text evidence="2">The sequence shown here is derived from an EMBL/GenBank/DDBJ whole genome shotgun (WGS) entry which is preliminary data.</text>
</comment>
<dbReference type="InterPro" id="IPR053714">
    <property type="entry name" value="Iso_Racemase_Enz_sf"/>
</dbReference>
<dbReference type="PANTHER" id="PTHR40267">
    <property type="entry name" value="BLR3294 PROTEIN"/>
    <property type="match status" value="1"/>
</dbReference>
<dbReference type="InterPro" id="IPR037401">
    <property type="entry name" value="SnoaL-like"/>
</dbReference>
<dbReference type="Pfam" id="PF17645">
    <property type="entry name" value="Amdase"/>
    <property type="match status" value="1"/>
</dbReference>
<dbReference type="InterPro" id="IPR026286">
    <property type="entry name" value="MaiA/AMDase"/>
</dbReference>
<gene>
    <name evidence="2" type="ORF">ACFQVC_39695</name>
</gene>
<dbReference type="EMBL" id="JBHTCF010000031">
    <property type="protein sequence ID" value="MFC7310324.1"/>
    <property type="molecule type" value="Genomic_DNA"/>
</dbReference>
<dbReference type="RefSeq" id="WP_381840622.1">
    <property type="nucleotide sequence ID" value="NZ_JBHTCF010000031.1"/>
</dbReference>
<dbReference type="InterPro" id="IPR032710">
    <property type="entry name" value="NTF2-like_dom_sf"/>
</dbReference>
<accession>A0ABW2JWJ3</accession>
<dbReference type="PANTHER" id="PTHR40267:SF1">
    <property type="entry name" value="BLR3294 PROTEIN"/>
    <property type="match status" value="1"/>
</dbReference>
<dbReference type="Proteomes" id="UP001596523">
    <property type="component" value="Unassembled WGS sequence"/>
</dbReference>
<dbReference type="Pfam" id="PF13577">
    <property type="entry name" value="SnoaL_4"/>
    <property type="match status" value="1"/>
</dbReference>
<proteinExistence type="predicted"/>
<dbReference type="Gene3D" id="3.10.450.50">
    <property type="match status" value="1"/>
</dbReference>
<feature type="domain" description="SnoaL-like" evidence="1">
    <location>
        <begin position="264"/>
        <end position="358"/>
    </location>
</feature>
<reference evidence="3" key="1">
    <citation type="journal article" date="2019" name="Int. J. Syst. Evol. Microbiol.">
        <title>The Global Catalogue of Microorganisms (GCM) 10K type strain sequencing project: providing services to taxonomists for standard genome sequencing and annotation.</title>
        <authorList>
            <consortium name="The Broad Institute Genomics Platform"/>
            <consortium name="The Broad Institute Genome Sequencing Center for Infectious Disease"/>
            <person name="Wu L."/>
            <person name="Ma J."/>
        </authorList>
    </citation>
    <scope>NUCLEOTIDE SEQUENCE [LARGE SCALE GENOMIC DNA]</scope>
    <source>
        <strain evidence="3">SYNS20</strain>
    </source>
</reference>
<evidence type="ECO:0000259" key="1">
    <source>
        <dbReference type="Pfam" id="PF13577"/>
    </source>
</evidence>
<evidence type="ECO:0000313" key="2">
    <source>
        <dbReference type="EMBL" id="MFC7310324.1"/>
    </source>
</evidence>
<keyword evidence="3" id="KW-1185">Reference proteome</keyword>
<dbReference type="Gene3D" id="3.40.50.12500">
    <property type="match status" value="1"/>
</dbReference>
<dbReference type="SUPFAM" id="SSF54427">
    <property type="entry name" value="NTF2-like"/>
    <property type="match status" value="1"/>
</dbReference>
<name>A0ABW2JWJ3_9ACTN</name>
<protein>
    <submittedName>
        <fullName evidence="2">Nuclear transport factor 2 family protein</fullName>
    </submittedName>
</protein>
<sequence>MDLLEVPRLGVIVPPENPTAEPEFHRLVGARMNVYTSRFPGARGKSLRETLEAWNDALPDTLAGFCGMRLEAAVVACSASHYLLEPEGDRKFCEELSGRVGYPVTSSTQAILAACETLGLGRLTLVSPYEPWLTETSRAFWEAAGIEVDEAVIVPAGDDLFDPYRVTTDAILDQVRSREFPEDTALLFTGTGMATLAALDELARDTDRVLLTSNLASAWWALRQVGVRCDGFEAHPLLRRLERAAAEAQARSTESGRPPQELTESAVRQLVESWYAAIDRHDPVEDVQSLLVSEGLTLHQHEGTYLGLDGFRSWYEGTTHRFFDERHALSALDVRLAGGPSAEVGVRLNWQATEWRPPTPASRRLGYDIAQTLTVTLEDGVPLIRTLAVDSLSPMPGSASL</sequence>
<evidence type="ECO:0000313" key="3">
    <source>
        <dbReference type="Proteomes" id="UP001596523"/>
    </source>
</evidence>